<dbReference type="Pfam" id="PF14903">
    <property type="entry name" value="WG_beta_rep"/>
    <property type="match status" value="3"/>
</dbReference>
<proteinExistence type="predicted"/>
<reference evidence="1 2" key="1">
    <citation type="submission" date="2017-05" db="EMBL/GenBank/DDBJ databases">
        <authorList>
            <person name="Varghese N."/>
            <person name="Submissions S."/>
        </authorList>
    </citation>
    <scope>NUCLEOTIDE SEQUENCE [LARGE SCALE GENOMIC DNA]</scope>
    <source>
        <strain evidence="1 2">DSM 29982</strain>
    </source>
</reference>
<organism evidence="1 2">
    <name type="scientific">Flavobacterium nitrogenifigens</name>
    <dbReference type="NCBI Taxonomy" id="1617283"/>
    <lineage>
        <taxon>Bacteria</taxon>
        <taxon>Pseudomonadati</taxon>
        <taxon>Bacteroidota</taxon>
        <taxon>Flavobacteriia</taxon>
        <taxon>Flavobacteriales</taxon>
        <taxon>Flavobacteriaceae</taxon>
        <taxon>Flavobacterium</taxon>
    </lineage>
</organism>
<dbReference type="RefSeq" id="WP_111375876.1">
    <property type="nucleotide sequence ID" value="NZ_CP043612.1"/>
</dbReference>
<dbReference type="OrthoDB" id="5464673at2"/>
<dbReference type="AlphaFoldDB" id="A0A521FH46"/>
<name>A0A521FH46_9FLAO</name>
<gene>
    <name evidence="1" type="ORF">SAMN06265220_11216</name>
</gene>
<evidence type="ECO:0000313" key="2">
    <source>
        <dbReference type="Proteomes" id="UP000319267"/>
    </source>
</evidence>
<accession>A0A521FH46</accession>
<dbReference type="InterPro" id="IPR032774">
    <property type="entry name" value="WG_beta_rep"/>
</dbReference>
<dbReference type="EMBL" id="FXTQ01000012">
    <property type="protein sequence ID" value="SMO95314.1"/>
    <property type="molecule type" value="Genomic_DNA"/>
</dbReference>
<dbReference type="Proteomes" id="UP000319267">
    <property type="component" value="Unassembled WGS sequence"/>
</dbReference>
<evidence type="ECO:0000313" key="1">
    <source>
        <dbReference type="EMBL" id="SMO95314.1"/>
    </source>
</evidence>
<sequence length="399" mass="46548">MTAEELKGFEERQAEMQQTRDIFDLICSTLNLKYGEFFGFRDTRGFVVLNIYRHQGEKTRVIKVSETAEVLIDTHKYYSVYQSQTKRNVLFYSGLRDQPDGYKTTRAGVLDENFEILIPARYDSLNDINEDSYLATIDNYAGILDSKFEIIIPLKFREIEYNKTLKIFKAREQINRKIEKEDENTEGSVYWIYDQNGMLLQKLEYGLINFANSPSHYTVYDIGSFYGEYVDHTSMIGRQGLLDQSFKTIIPPVYDLILKGKKFILVYEQRNAAIGRDYESEEAQAAECYYTLDGGKWGVFDHEGNLVIPVECNWIAHTLKDDLFLINPTGLMYYYQGEQEDGVWCAKDGLWGLINSKNEILVEPAYKHYHMYDDKIIFCNRQNADYEILDIEDALTICF</sequence>
<keyword evidence="2" id="KW-1185">Reference proteome</keyword>
<protein>
    <submittedName>
        <fullName evidence="1">WG containing repeat-containing protein</fullName>
    </submittedName>
</protein>